<evidence type="ECO:0000256" key="7">
    <source>
        <dbReference type="RuleBase" id="RU366025"/>
    </source>
</evidence>
<dbReference type="Gene3D" id="3.90.70.10">
    <property type="entry name" value="Cysteine proteinases"/>
    <property type="match status" value="2"/>
</dbReference>
<dbReference type="Gene3D" id="3.30.2230.10">
    <property type="entry name" value="DUSP-like"/>
    <property type="match status" value="1"/>
</dbReference>
<organism evidence="10 11">
    <name type="scientific">Tritrichomonas foetus</name>
    <dbReference type="NCBI Taxonomy" id="1144522"/>
    <lineage>
        <taxon>Eukaryota</taxon>
        <taxon>Metamonada</taxon>
        <taxon>Parabasalia</taxon>
        <taxon>Tritrichomonadida</taxon>
        <taxon>Tritrichomonadidae</taxon>
        <taxon>Tritrichomonas</taxon>
    </lineage>
</organism>
<dbReference type="PROSITE" id="PS50235">
    <property type="entry name" value="USP_3"/>
    <property type="match status" value="1"/>
</dbReference>
<dbReference type="SMART" id="SM00695">
    <property type="entry name" value="DUSP"/>
    <property type="match status" value="1"/>
</dbReference>
<dbReference type="EMBL" id="MLAK01001197">
    <property type="protein sequence ID" value="OHS96129.1"/>
    <property type="molecule type" value="Genomic_DNA"/>
</dbReference>
<comment type="caution">
    <text evidence="10">The sequence shown here is derived from an EMBL/GenBank/DDBJ whole genome shotgun (WGS) entry which is preliminary data.</text>
</comment>
<dbReference type="VEuPathDB" id="TrichDB:TRFO_37711"/>
<dbReference type="GO" id="GO:0004843">
    <property type="term" value="F:cysteine-type deubiquitinase activity"/>
    <property type="evidence" value="ECO:0007669"/>
    <property type="project" value="UniProtKB-UniRule"/>
</dbReference>
<name>A0A1J4JBU3_9EUKA</name>
<evidence type="ECO:0000256" key="5">
    <source>
        <dbReference type="ARBA" id="ARBA00022801"/>
    </source>
</evidence>
<dbReference type="InterPro" id="IPR018200">
    <property type="entry name" value="USP_CS"/>
</dbReference>
<keyword evidence="6 7" id="KW-0788">Thiol protease</keyword>
<dbReference type="Pfam" id="PF00443">
    <property type="entry name" value="UCH"/>
    <property type="match status" value="1"/>
</dbReference>
<evidence type="ECO:0000313" key="11">
    <source>
        <dbReference type="Proteomes" id="UP000179807"/>
    </source>
</evidence>
<dbReference type="OrthoDB" id="292964at2759"/>
<protein>
    <recommendedName>
        <fullName evidence="7">Ubiquitin carboxyl-terminal hydrolase</fullName>
        <ecNumber evidence="7">3.4.19.12</ecNumber>
    </recommendedName>
</protein>
<dbReference type="InterPro" id="IPR035927">
    <property type="entry name" value="DUSP-like_sf"/>
</dbReference>
<keyword evidence="11" id="KW-1185">Reference proteome</keyword>
<dbReference type="EC" id="3.4.19.12" evidence="7"/>
<evidence type="ECO:0000259" key="9">
    <source>
        <dbReference type="PROSITE" id="PS51283"/>
    </source>
</evidence>
<evidence type="ECO:0000259" key="8">
    <source>
        <dbReference type="PROSITE" id="PS50235"/>
    </source>
</evidence>
<evidence type="ECO:0000256" key="4">
    <source>
        <dbReference type="ARBA" id="ARBA00022786"/>
    </source>
</evidence>
<dbReference type="PROSITE" id="PS00973">
    <property type="entry name" value="USP_2"/>
    <property type="match status" value="1"/>
</dbReference>
<dbReference type="RefSeq" id="XP_068349266.1">
    <property type="nucleotide sequence ID" value="XM_068511589.1"/>
</dbReference>
<evidence type="ECO:0000256" key="2">
    <source>
        <dbReference type="ARBA" id="ARBA00009085"/>
    </source>
</evidence>
<dbReference type="InterPro" id="IPR028889">
    <property type="entry name" value="USP"/>
</dbReference>
<sequence length="820" mass="93268">MKNGRPMIGIIYKRYQEALESPLIPGQNAFALSKKWFDQFYKAYESRTHSFNSKIDNSSIALQGKLRRHIVLNENYFILPASAWNILFSIYGGGPTLPIQVLPDPLTGEGVPVPIPSRFTIYFGGQSSLFEVPNLITIGDLKSAVCKYCNLQPERCRIRDFNHCIVHRILDDNILIRDLNFPNDTRELLLEYQDENNVWSKPPVILPKKTPQPGKTFSPTISLPKKYDKGEPGLCGLQNIGNTCYFNSILQCLVHAKQLTNFLIDSKDLYINIDNKAGTSGFLIREYIHLLNDLYTANSCVIAPRQLKNILGQFAPQFRGFAQQDAHEFLTIFLDLLNEDLNLTKESQTFVAPEGNGSNDFQIAKETLERLKNKSYSPIMDKFMTLIKSTIICPNCSSKFITFSHNLSLSVPIHLKATKTLSVTYIPYDRMNPPILFSIPFEVTTSRDEIDRFIVAKIGKIDITLLYVFKQVGFDYKIIFDPSPSSSGQTFAFEVPSPNGFYSILSVFTTQRKKNGEVYTGEVSAPLLLEIFNDINIHSDDINNLVNNSNDYQQIRELVIERCSVFWKSSNADEPPHTESVKASLLVDPSTQSQPQIVLNAQLPLTRNYMCANLLSSSIQVILNPSYMITPNFNWATLLNVEDEDNQHIENANINHSKSDDSISLNECFDLFTKPEIVDENNKWNCPHCNEAVKIEKSSSLWSIPPILAVHLCRFLNVGAVRRKYDVNVDFPDFLDMTPYVESYQTGSSQKKPLLYKLYAVSEHFGSLFGGHYTAHCFVDEKDEWYYFNDSSVSKASEIEVHNSNAYILFYQFIENNEVD</sequence>
<dbReference type="InterPro" id="IPR006615">
    <property type="entry name" value="Pept_C19_DUSP"/>
</dbReference>
<evidence type="ECO:0000256" key="1">
    <source>
        <dbReference type="ARBA" id="ARBA00000707"/>
    </source>
</evidence>
<dbReference type="PROSITE" id="PS00972">
    <property type="entry name" value="USP_1"/>
    <property type="match status" value="1"/>
</dbReference>
<dbReference type="GeneID" id="94846293"/>
<keyword evidence="3 7" id="KW-0645">Protease</keyword>
<evidence type="ECO:0000313" key="10">
    <source>
        <dbReference type="EMBL" id="OHS96129.1"/>
    </source>
</evidence>
<dbReference type="PANTHER" id="PTHR21646">
    <property type="entry name" value="UBIQUITIN CARBOXYL-TERMINAL HYDROLASE"/>
    <property type="match status" value="1"/>
</dbReference>
<keyword evidence="4 7" id="KW-0833">Ubl conjugation pathway</keyword>
<reference evidence="10" key="1">
    <citation type="submission" date="2016-10" db="EMBL/GenBank/DDBJ databases">
        <authorList>
            <person name="Benchimol M."/>
            <person name="Almeida L.G."/>
            <person name="Vasconcelos A.T."/>
            <person name="Perreira-Neves A."/>
            <person name="Rosa I.A."/>
            <person name="Tasca T."/>
            <person name="Bogo M.R."/>
            <person name="de Souza W."/>
        </authorList>
    </citation>
    <scope>NUCLEOTIDE SEQUENCE [LARGE SCALE GENOMIC DNA]</scope>
    <source>
        <strain evidence="10">K</strain>
    </source>
</reference>
<dbReference type="Proteomes" id="UP000179807">
    <property type="component" value="Unassembled WGS sequence"/>
</dbReference>
<feature type="domain" description="USP" evidence="8">
    <location>
        <begin position="235"/>
        <end position="814"/>
    </location>
</feature>
<feature type="domain" description="DUSP" evidence="9">
    <location>
        <begin position="1"/>
        <end position="103"/>
    </location>
</feature>
<dbReference type="SUPFAM" id="SSF54001">
    <property type="entry name" value="Cysteine proteinases"/>
    <property type="match status" value="1"/>
</dbReference>
<dbReference type="InterPro" id="IPR001394">
    <property type="entry name" value="Peptidase_C19_UCH"/>
</dbReference>
<dbReference type="Pfam" id="PF06337">
    <property type="entry name" value="DUSP"/>
    <property type="match status" value="1"/>
</dbReference>
<dbReference type="InterPro" id="IPR050185">
    <property type="entry name" value="Ub_carboxyl-term_hydrolase"/>
</dbReference>
<dbReference type="PROSITE" id="PS51283">
    <property type="entry name" value="DUSP"/>
    <property type="match status" value="1"/>
</dbReference>
<dbReference type="AlphaFoldDB" id="A0A1J4JBU3"/>
<dbReference type="CDD" id="cd02674">
    <property type="entry name" value="Peptidase_C19R"/>
    <property type="match status" value="1"/>
</dbReference>
<evidence type="ECO:0000256" key="3">
    <source>
        <dbReference type="ARBA" id="ARBA00022670"/>
    </source>
</evidence>
<gene>
    <name evidence="10" type="ORF">TRFO_37711</name>
</gene>
<dbReference type="GO" id="GO:0016579">
    <property type="term" value="P:protein deubiquitination"/>
    <property type="evidence" value="ECO:0007669"/>
    <property type="project" value="InterPro"/>
</dbReference>
<proteinExistence type="inferred from homology"/>
<evidence type="ECO:0000256" key="6">
    <source>
        <dbReference type="ARBA" id="ARBA00022807"/>
    </source>
</evidence>
<accession>A0A1J4JBU3</accession>
<dbReference type="SUPFAM" id="SSF143791">
    <property type="entry name" value="DUSP-like"/>
    <property type="match status" value="1"/>
</dbReference>
<keyword evidence="5 7" id="KW-0378">Hydrolase</keyword>
<dbReference type="GO" id="GO:0006508">
    <property type="term" value="P:proteolysis"/>
    <property type="evidence" value="ECO:0007669"/>
    <property type="project" value="UniProtKB-KW"/>
</dbReference>
<dbReference type="InterPro" id="IPR038765">
    <property type="entry name" value="Papain-like_cys_pep_sf"/>
</dbReference>
<comment type="similarity">
    <text evidence="2 7">Belongs to the peptidase C19 family.</text>
</comment>
<comment type="catalytic activity">
    <reaction evidence="1 7">
        <text>Thiol-dependent hydrolysis of ester, thioester, amide, peptide and isopeptide bonds formed by the C-terminal Gly of ubiquitin (a 76-residue protein attached to proteins as an intracellular targeting signal).</text>
        <dbReference type="EC" id="3.4.19.12"/>
    </reaction>
</comment>
<dbReference type="PANTHER" id="PTHR21646:SF24">
    <property type="entry name" value="UBIQUITIN CARBOXYL-TERMINAL HYDROLASE"/>
    <property type="match status" value="1"/>
</dbReference>